<evidence type="ECO:0000256" key="2">
    <source>
        <dbReference type="ARBA" id="ARBA00022771"/>
    </source>
</evidence>
<keyword evidence="2 4" id="KW-0863">Zinc-finger</keyword>
<evidence type="ECO:0000256" key="4">
    <source>
        <dbReference type="PROSITE-ProRule" id="PRU00134"/>
    </source>
</evidence>
<gene>
    <name evidence="6" type="ORF">HMN09_01105200</name>
</gene>
<evidence type="ECO:0000259" key="5">
    <source>
        <dbReference type="PROSITE" id="PS50865"/>
    </source>
</evidence>
<evidence type="ECO:0000313" key="6">
    <source>
        <dbReference type="EMBL" id="KAF7296351.1"/>
    </source>
</evidence>
<keyword evidence="7" id="KW-1185">Reference proteome</keyword>
<sequence length="630" mass="70862">MHDAFRLDALNRLPLSERKIAKAACDATASEDDYRRLERLWTNHSNLVPFLPVFHHIFHDSPIPEVDDETLSSPKTSLTLDFVSLAIAHLDRLSVPNSARLELWRAVFRWAMFFLCVAESLPTRHALLLDFVLDQFATFTVVVVGFELREEMANTEGFFFYLYRSWTHALKDPQKAVASKRLLQVQSLIADELVTVRPSMVDEMLHGAGGTMDDLAQMALTHGRAAMPALTAPSADPRYPIAMFNLSLRTILLVYYVLEALNADSGRIMVAVANRNATPMMMKVLTQVADEQIPRDSQDTPYLIRNILRILRGMAESAGPRPLISAIRHGLVRSLFLCCTQSNTLGEKVNQNITEFIDLLLLPSAILPSVLGPLLNALEPLIPTPENQIHINEDAPLGFLWVKFLTGVNRYRKLLLEFNARKIVYKACDNMECCKVGDRTKYGKCCGCKSMVYCSTDCQRADWKAGHRTTCKTYANEQLGRSELLSSRQQSFIRFLIHDQFMNAFPDLLIQHALQPTHVGVIAFDMGEPRTELFSPDEADSLMGNSETCQWADHLARVRGSAGHRLMYVAQVRLDGKVYAFPAPLKMNSTWAADKAKEIEETPALALADSAGRQSYVKPLQVPQNFVHFH</sequence>
<dbReference type="GO" id="GO:0008270">
    <property type="term" value="F:zinc ion binding"/>
    <property type="evidence" value="ECO:0007669"/>
    <property type="project" value="UniProtKB-KW"/>
</dbReference>
<dbReference type="EMBL" id="JACAZE010000017">
    <property type="protein sequence ID" value="KAF7296351.1"/>
    <property type="molecule type" value="Genomic_DNA"/>
</dbReference>
<dbReference type="Proteomes" id="UP000613580">
    <property type="component" value="Unassembled WGS sequence"/>
</dbReference>
<organism evidence="6 7">
    <name type="scientific">Mycena chlorophos</name>
    <name type="common">Agaric fungus</name>
    <name type="synonym">Agaricus chlorophos</name>
    <dbReference type="NCBI Taxonomy" id="658473"/>
    <lineage>
        <taxon>Eukaryota</taxon>
        <taxon>Fungi</taxon>
        <taxon>Dikarya</taxon>
        <taxon>Basidiomycota</taxon>
        <taxon>Agaricomycotina</taxon>
        <taxon>Agaricomycetes</taxon>
        <taxon>Agaricomycetidae</taxon>
        <taxon>Agaricales</taxon>
        <taxon>Marasmiineae</taxon>
        <taxon>Mycenaceae</taxon>
        <taxon>Mycena</taxon>
    </lineage>
</organism>
<dbReference type="Gene3D" id="6.10.140.2220">
    <property type="match status" value="1"/>
</dbReference>
<keyword evidence="1" id="KW-0479">Metal-binding</keyword>
<keyword evidence="3" id="KW-0862">Zinc</keyword>
<dbReference type="PROSITE" id="PS50865">
    <property type="entry name" value="ZF_MYND_2"/>
    <property type="match status" value="1"/>
</dbReference>
<evidence type="ECO:0000313" key="7">
    <source>
        <dbReference type="Proteomes" id="UP000613580"/>
    </source>
</evidence>
<name>A0A8H6SCS9_MYCCL</name>
<evidence type="ECO:0000256" key="3">
    <source>
        <dbReference type="ARBA" id="ARBA00022833"/>
    </source>
</evidence>
<dbReference type="SUPFAM" id="SSF144232">
    <property type="entry name" value="HIT/MYND zinc finger-like"/>
    <property type="match status" value="1"/>
</dbReference>
<evidence type="ECO:0000256" key="1">
    <source>
        <dbReference type="ARBA" id="ARBA00022723"/>
    </source>
</evidence>
<reference evidence="6" key="1">
    <citation type="submission" date="2020-05" db="EMBL/GenBank/DDBJ databases">
        <title>Mycena genomes resolve the evolution of fungal bioluminescence.</title>
        <authorList>
            <person name="Tsai I.J."/>
        </authorList>
    </citation>
    <scope>NUCLEOTIDE SEQUENCE</scope>
    <source>
        <strain evidence="6">110903Hualien_Pintung</strain>
    </source>
</reference>
<feature type="domain" description="MYND-type" evidence="5">
    <location>
        <begin position="433"/>
        <end position="471"/>
    </location>
</feature>
<comment type="caution">
    <text evidence="6">The sequence shown here is derived from an EMBL/GenBank/DDBJ whole genome shotgun (WGS) entry which is preliminary data.</text>
</comment>
<dbReference type="Pfam" id="PF01753">
    <property type="entry name" value="zf-MYND"/>
    <property type="match status" value="1"/>
</dbReference>
<dbReference type="InterPro" id="IPR002893">
    <property type="entry name" value="Znf_MYND"/>
</dbReference>
<proteinExistence type="predicted"/>
<dbReference type="AlphaFoldDB" id="A0A8H6SCS9"/>
<dbReference type="OrthoDB" id="3065134at2759"/>
<accession>A0A8H6SCS9</accession>
<protein>
    <recommendedName>
        <fullName evidence="5">MYND-type domain-containing protein</fullName>
    </recommendedName>
</protein>